<name>A0A4Q2SHU8_9ACTN</name>
<dbReference type="Proteomes" id="UP000293291">
    <property type="component" value="Unassembled WGS sequence"/>
</dbReference>
<dbReference type="SMART" id="SM00382">
    <property type="entry name" value="AAA"/>
    <property type="match status" value="1"/>
</dbReference>
<gene>
    <name evidence="5" type="ORF">EUA07_05925</name>
</gene>
<dbReference type="AlphaFoldDB" id="A0A4Q2SHU8"/>
<evidence type="ECO:0000313" key="6">
    <source>
        <dbReference type="Proteomes" id="UP000293291"/>
    </source>
</evidence>
<keyword evidence="3 5" id="KW-0067">ATP-binding</keyword>
<comment type="similarity">
    <text evidence="1">Belongs to the AAA ATPase family.</text>
</comment>
<comment type="caution">
    <text evidence="5">The sequence shown here is derived from an EMBL/GenBank/DDBJ whole genome shotgun (WGS) entry which is preliminary data.</text>
</comment>
<dbReference type="InterPro" id="IPR050221">
    <property type="entry name" value="26S_Proteasome_ATPase"/>
</dbReference>
<dbReference type="PANTHER" id="PTHR23073">
    <property type="entry name" value="26S PROTEASOME REGULATORY SUBUNIT"/>
    <property type="match status" value="1"/>
</dbReference>
<sequence>MDEIARLTRDLQRLEDLVGDRLATHLGSVSGEVPSPAERGFELDLFSVLRPGEPLTPPEHVVLLLALAPHLRPAFFDTLIARHLPEGGDLPEFGGVRLESYRGVLATGETAQFVIAGDDIGGRLEVQRMFTTAHWFSRQHLLWLERVREGAPATSGRLVLDPEGVELMTTGTATLPGFSTDFPAEHVGTEMNWDDVVLRPDTWRQIRDIESWMRFNDTVLHEWGMGKRVRPGYRVLFHGPPGTGKTLAAALLGKATGRPVFRVDLSRVVSKYIGETEKNLAGLFDKAEGKEWILFFDEADALFGKRTDIRDAHDKYANQEASYLLQRIETFSGLVILATNRRSNIDEAFLRRFQSAVCFHPPTPEQRRELWQRSFPEQVVVDADVDWRDIAGRFELTAASIVNVSHHCAIAALDTDMRPVDRSMLEGAIMREFVKDGKIV</sequence>
<evidence type="ECO:0000256" key="2">
    <source>
        <dbReference type="ARBA" id="ARBA00022741"/>
    </source>
</evidence>
<evidence type="ECO:0000313" key="5">
    <source>
        <dbReference type="EMBL" id="RYC03519.1"/>
    </source>
</evidence>
<dbReference type="RefSeq" id="WP_129454074.1">
    <property type="nucleotide sequence ID" value="NZ_JACXYX010000008.1"/>
</dbReference>
<feature type="domain" description="AAA+ ATPase" evidence="4">
    <location>
        <begin position="231"/>
        <end position="363"/>
    </location>
</feature>
<dbReference type="OrthoDB" id="9802352at2"/>
<dbReference type="InterPro" id="IPR003593">
    <property type="entry name" value="AAA+_ATPase"/>
</dbReference>
<dbReference type="InterPro" id="IPR003959">
    <property type="entry name" value="ATPase_AAA_core"/>
</dbReference>
<dbReference type="InterPro" id="IPR027417">
    <property type="entry name" value="P-loop_NTPase"/>
</dbReference>
<dbReference type="CDD" id="cd19481">
    <property type="entry name" value="RecA-like_protease"/>
    <property type="match status" value="1"/>
</dbReference>
<evidence type="ECO:0000256" key="1">
    <source>
        <dbReference type="ARBA" id="ARBA00006914"/>
    </source>
</evidence>
<protein>
    <submittedName>
        <fullName evidence="5">ATP-binding protein</fullName>
    </submittedName>
</protein>
<dbReference type="Gene3D" id="3.40.50.300">
    <property type="entry name" value="P-loop containing nucleotide triphosphate hydrolases"/>
    <property type="match status" value="1"/>
</dbReference>
<dbReference type="GO" id="GO:0005524">
    <property type="term" value="F:ATP binding"/>
    <property type="evidence" value="ECO:0007669"/>
    <property type="project" value="UniProtKB-KW"/>
</dbReference>
<keyword evidence="6" id="KW-1185">Reference proteome</keyword>
<dbReference type="GO" id="GO:0016887">
    <property type="term" value="F:ATP hydrolysis activity"/>
    <property type="evidence" value="ECO:0007669"/>
    <property type="project" value="InterPro"/>
</dbReference>
<reference evidence="5 6" key="1">
    <citation type="submission" date="2019-01" db="EMBL/GenBank/DDBJ databases">
        <title>Novel species of Nocardioides.</title>
        <authorList>
            <person name="Liu Q."/>
            <person name="Xin Y.-H."/>
        </authorList>
    </citation>
    <scope>NUCLEOTIDE SEQUENCE [LARGE SCALE GENOMIC DNA]</scope>
    <source>
        <strain evidence="5 6">CGMCC 4.6875</strain>
    </source>
</reference>
<organism evidence="5 6">
    <name type="scientific">Nocardioides ganghwensis</name>
    <dbReference type="NCBI Taxonomy" id="252230"/>
    <lineage>
        <taxon>Bacteria</taxon>
        <taxon>Bacillati</taxon>
        <taxon>Actinomycetota</taxon>
        <taxon>Actinomycetes</taxon>
        <taxon>Propionibacteriales</taxon>
        <taxon>Nocardioidaceae</taxon>
        <taxon>Nocardioides</taxon>
    </lineage>
</organism>
<evidence type="ECO:0000259" key="4">
    <source>
        <dbReference type="SMART" id="SM00382"/>
    </source>
</evidence>
<accession>A0A4Q2SHU8</accession>
<dbReference type="SUPFAM" id="SSF52540">
    <property type="entry name" value="P-loop containing nucleoside triphosphate hydrolases"/>
    <property type="match status" value="1"/>
</dbReference>
<dbReference type="Pfam" id="PF00004">
    <property type="entry name" value="AAA"/>
    <property type="match status" value="1"/>
</dbReference>
<evidence type="ECO:0000256" key="3">
    <source>
        <dbReference type="ARBA" id="ARBA00022840"/>
    </source>
</evidence>
<dbReference type="EMBL" id="SDWU01000005">
    <property type="protein sequence ID" value="RYC03519.1"/>
    <property type="molecule type" value="Genomic_DNA"/>
</dbReference>
<proteinExistence type="inferred from homology"/>
<keyword evidence="2" id="KW-0547">Nucleotide-binding</keyword>